<organism evidence="15 16">
    <name type="scientific">Streptococcus macedonicus</name>
    <name type="common">Streptococcus gallolyticus macedonicus</name>
    <dbReference type="NCBI Taxonomy" id="59310"/>
    <lineage>
        <taxon>Bacteria</taxon>
        <taxon>Bacillati</taxon>
        <taxon>Bacillota</taxon>
        <taxon>Bacilli</taxon>
        <taxon>Lactobacillales</taxon>
        <taxon>Streptococcaceae</taxon>
        <taxon>Streptococcus</taxon>
    </lineage>
</organism>
<evidence type="ECO:0000256" key="9">
    <source>
        <dbReference type="PROSITE-ProRule" id="PRU00703"/>
    </source>
</evidence>
<keyword evidence="3" id="KW-1003">Cell membrane</keyword>
<dbReference type="CDD" id="cd04590">
    <property type="entry name" value="CBS_pair_CorC_HlyC_assoc"/>
    <property type="match status" value="1"/>
</dbReference>
<dbReference type="Pfam" id="PF03471">
    <property type="entry name" value="CorC_HlyC"/>
    <property type="match status" value="1"/>
</dbReference>
<dbReference type="EMBL" id="JAPHJC010000049">
    <property type="protein sequence ID" value="MCW8678739.1"/>
    <property type="molecule type" value="Genomic_DNA"/>
</dbReference>
<dbReference type="Pfam" id="PF01595">
    <property type="entry name" value="CNNM"/>
    <property type="match status" value="1"/>
</dbReference>
<feature type="domain" description="CNNM transmembrane" evidence="13">
    <location>
        <begin position="4"/>
        <end position="200"/>
    </location>
</feature>
<feature type="transmembrane region" description="Helical" evidence="11">
    <location>
        <begin position="101"/>
        <end position="124"/>
    </location>
</feature>
<feature type="transmembrane region" description="Helical" evidence="11">
    <location>
        <begin position="12"/>
        <end position="33"/>
    </location>
</feature>
<dbReference type="InterPro" id="IPR002550">
    <property type="entry name" value="CNNM"/>
</dbReference>
<dbReference type="AlphaFoldDB" id="A0AA47FD65"/>
<comment type="subcellular location">
    <subcellularLocation>
        <location evidence="1">Cell membrane</location>
        <topology evidence="1">Multi-pass membrane protein</topology>
    </subcellularLocation>
</comment>
<evidence type="ECO:0000256" key="1">
    <source>
        <dbReference type="ARBA" id="ARBA00004651"/>
    </source>
</evidence>
<dbReference type="PANTHER" id="PTHR43099">
    <property type="entry name" value="UPF0053 PROTEIN YRKA"/>
    <property type="match status" value="1"/>
</dbReference>
<dbReference type="PROSITE" id="PS51846">
    <property type="entry name" value="CNNM"/>
    <property type="match status" value="1"/>
</dbReference>
<dbReference type="RefSeq" id="WP_265689839.1">
    <property type="nucleotide sequence ID" value="NZ_CP113440.1"/>
</dbReference>
<keyword evidence="5" id="KW-0677">Repeat</keyword>
<reference evidence="14" key="3">
    <citation type="submission" date="2024-05" db="EMBL/GenBank/DDBJ databases">
        <title>Streptococcus macedonicus and Acinetobacter baumannii: co-inhabitants of the cheese production environment.</title>
        <authorList>
            <person name="Johnson J."/>
            <person name="Curtin C."/>
            <person name="Waite-Cusic J."/>
        </authorList>
    </citation>
    <scope>NUCLEOTIDE SEQUENCE</scope>
    <source>
        <strain evidence="14">E28</strain>
    </source>
</reference>
<dbReference type="InterPro" id="IPR046342">
    <property type="entry name" value="CBS_dom_sf"/>
</dbReference>
<evidence type="ECO:0000313" key="17">
    <source>
        <dbReference type="Proteomes" id="UP001209889"/>
    </source>
</evidence>
<dbReference type="InterPro" id="IPR051676">
    <property type="entry name" value="UPF0053_domain"/>
</dbReference>
<proteinExistence type="inferred from homology"/>
<feature type="domain" description="CBS" evidence="12">
    <location>
        <begin position="285"/>
        <end position="342"/>
    </location>
</feature>
<dbReference type="InterPro" id="IPR000644">
    <property type="entry name" value="CBS_dom"/>
</dbReference>
<dbReference type="InterPro" id="IPR016169">
    <property type="entry name" value="FAD-bd_PCMH_sub2"/>
</dbReference>
<dbReference type="GO" id="GO:0005886">
    <property type="term" value="C:plasma membrane"/>
    <property type="evidence" value="ECO:0007669"/>
    <property type="project" value="UniProtKB-SubCell"/>
</dbReference>
<evidence type="ECO:0000256" key="8">
    <source>
        <dbReference type="ARBA" id="ARBA00023136"/>
    </source>
</evidence>
<dbReference type="Gene3D" id="3.30.465.10">
    <property type="match status" value="1"/>
</dbReference>
<dbReference type="Proteomes" id="UP001209889">
    <property type="component" value="Unassembled WGS sequence"/>
</dbReference>
<keyword evidence="4 10" id="KW-0812">Transmembrane</keyword>
<keyword evidence="7 9" id="KW-0129">CBS domain</keyword>
<evidence type="ECO:0000256" key="7">
    <source>
        <dbReference type="ARBA" id="ARBA00023122"/>
    </source>
</evidence>
<dbReference type="Gene3D" id="3.10.580.10">
    <property type="entry name" value="CBS-domain"/>
    <property type="match status" value="1"/>
</dbReference>
<evidence type="ECO:0000313" key="15">
    <source>
        <dbReference type="EMBL" id="WAK62977.1"/>
    </source>
</evidence>
<evidence type="ECO:0000259" key="12">
    <source>
        <dbReference type="PROSITE" id="PS51371"/>
    </source>
</evidence>
<protein>
    <submittedName>
        <fullName evidence="15">Hemolysin family protein</fullName>
    </submittedName>
</protein>
<dbReference type="Pfam" id="PF00571">
    <property type="entry name" value="CBS"/>
    <property type="match status" value="2"/>
</dbReference>
<dbReference type="SUPFAM" id="SSF56176">
    <property type="entry name" value="FAD-binding/transporter-associated domain-like"/>
    <property type="match status" value="1"/>
</dbReference>
<evidence type="ECO:0000256" key="2">
    <source>
        <dbReference type="ARBA" id="ARBA00006337"/>
    </source>
</evidence>
<evidence type="ECO:0000256" key="11">
    <source>
        <dbReference type="SAM" id="Phobius"/>
    </source>
</evidence>
<dbReference type="InterPro" id="IPR036318">
    <property type="entry name" value="FAD-bd_PCMH-like_sf"/>
</dbReference>
<dbReference type="InterPro" id="IPR044751">
    <property type="entry name" value="Ion_transp-like_CBS"/>
</dbReference>
<sequence length="440" mass="49527">MEDPSQNLVLQFILLLILTLLNAFFSASEMALVSLNRSRVEQKAEEGDKKFIRLLSVLENPNNFLSTIQVGITFISLLQGASLSASLGSVIASWFGDFVWAQTAGSVISLVFLTYVSIVLGELYPKRIAMNLKENLAVISTPVIIFIGKIVSPFVWLLSASTNLLSRITPMQFDDADEKMTRDEIEYMLSNSEETLDAEEIEMLQGVFSLDELMAREVMVPRTDAFMIDINDDTQENIQKILKQNFSRIPVYDGDKDKIIGVLHTKRLLAAGFRDGFDNIVLRKILQEPLFVPETIFVDDLLRQLRNTQNQMAILLDEYGGVAGIVTLEDLLEEIVGEIDDETDKAEQFVRKIGEHTYIVLGTMTLNEFNDYFDVDLESDDVDTIAGYYLTGVGNIPDQDSRETFEVDTKEKHLTLTNDTVKDGRVTKLKVIFSEALCQL</sequence>
<evidence type="ECO:0000256" key="6">
    <source>
        <dbReference type="ARBA" id="ARBA00022989"/>
    </source>
</evidence>
<dbReference type="InterPro" id="IPR005170">
    <property type="entry name" value="Transptr-assoc_dom"/>
</dbReference>
<accession>A0AA47FD65</accession>
<feature type="transmembrane region" description="Helical" evidence="11">
    <location>
        <begin position="70"/>
        <end position="95"/>
    </location>
</feature>
<evidence type="ECO:0000313" key="14">
    <source>
        <dbReference type="EMBL" id="MCW8678739.1"/>
    </source>
</evidence>
<comment type="similarity">
    <text evidence="2">Belongs to the UPF0053 family.</text>
</comment>
<dbReference type="Proteomes" id="UP001156410">
    <property type="component" value="Chromosome"/>
</dbReference>
<reference evidence="15" key="2">
    <citation type="submission" date="2022-11" db="EMBL/GenBank/DDBJ databases">
        <authorList>
            <person name="Johnson J.D."/>
        </authorList>
    </citation>
    <scope>NUCLEOTIDE SEQUENCE</scope>
    <source>
        <strain evidence="14">E28</strain>
        <strain evidence="15">E37</strain>
    </source>
</reference>
<evidence type="ECO:0000256" key="5">
    <source>
        <dbReference type="ARBA" id="ARBA00022737"/>
    </source>
</evidence>
<dbReference type="PROSITE" id="PS51371">
    <property type="entry name" value="CBS"/>
    <property type="match status" value="2"/>
</dbReference>
<dbReference type="SUPFAM" id="SSF54631">
    <property type="entry name" value="CBS-domain pair"/>
    <property type="match status" value="1"/>
</dbReference>
<name>A0AA47FD65_STRMC</name>
<evidence type="ECO:0000256" key="4">
    <source>
        <dbReference type="ARBA" id="ARBA00022692"/>
    </source>
</evidence>
<evidence type="ECO:0000256" key="10">
    <source>
        <dbReference type="PROSITE-ProRule" id="PRU01193"/>
    </source>
</evidence>
<dbReference type="PANTHER" id="PTHR43099:SF5">
    <property type="entry name" value="HLYC_CORC FAMILY TRANSPORTER"/>
    <property type="match status" value="1"/>
</dbReference>
<keyword evidence="17" id="KW-1185">Reference proteome</keyword>
<evidence type="ECO:0000259" key="13">
    <source>
        <dbReference type="PROSITE" id="PS51846"/>
    </source>
</evidence>
<keyword evidence="8 10" id="KW-0472">Membrane</keyword>
<feature type="domain" description="CBS" evidence="12">
    <location>
        <begin position="219"/>
        <end position="279"/>
    </location>
</feature>
<evidence type="ECO:0000256" key="3">
    <source>
        <dbReference type="ARBA" id="ARBA00022475"/>
    </source>
</evidence>
<dbReference type="EMBL" id="CP113440">
    <property type="protein sequence ID" value="WAK62977.1"/>
    <property type="molecule type" value="Genomic_DNA"/>
</dbReference>
<feature type="transmembrane region" description="Helical" evidence="11">
    <location>
        <begin position="136"/>
        <end position="158"/>
    </location>
</feature>
<evidence type="ECO:0000313" key="16">
    <source>
        <dbReference type="Proteomes" id="UP001156410"/>
    </source>
</evidence>
<dbReference type="FunFam" id="3.10.580.10:FF:000002">
    <property type="entry name" value="Magnesium/cobalt efflux protein CorC"/>
    <property type="match status" value="1"/>
</dbReference>
<dbReference type="SMART" id="SM01091">
    <property type="entry name" value="CorC_HlyC"/>
    <property type="match status" value="1"/>
</dbReference>
<dbReference type="GO" id="GO:0050660">
    <property type="term" value="F:flavin adenine dinucleotide binding"/>
    <property type="evidence" value="ECO:0007669"/>
    <property type="project" value="InterPro"/>
</dbReference>
<reference evidence="15" key="1">
    <citation type="submission" date="2022-11" db="EMBL/GenBank/DDBJ databases">
        <title>Streptococcus macedonicus and Acinetobacter baumannii: co-inhabitants of the cheese production environment.</title>
        <authorList>
            <person name="Johnson J."/>
        </authorList>
    </citation>
    <scope>NUCLEOTIDE SEQUENCE</scope>
    <source>
        <strain evidence="15">E37</strain>
    </source>
</reference>
<gene>
    <name evidence="15" type="ORF">OQG81_09800</name>
    <name evidence="14" type="ORF">OQH01_09685</name>
</gene>
<keyword evidence="6 10" id="KW-1133">Transmembrane helix</keyword>